<evidence type="ECO:0000313" key="1">
    <source>
        <dbReference type="EMBL" id="GAA53772.1"/>
    </source>
</evidence>
<name>G7YLE1_CLOSI</name>
<gene>
    <name evidence="1" type="ORF">CLF_111076</name>
</gene>
<organism evidence="1 2">
    <name type="scientific">Clonorchis sinensis</name>
    <name type="common">Chinese liver fluke</name>
    <dbReference type="NCBI Taxonomy" id="79923"/>
    <lineage>
        <taxon>Eukaryota</taxon>
        <taxon>Metazoa</taxon>
        <taxon>Spiralia</taxon>
        <taxon>Lophotrochozoa</taxon>
        <taxon>Platyhelminthes</taxon>
        <taxon>Trematoda</taxon>
        <taxon>Digenea</taxon>
        <taxon>Opisthorchiida</taxon>
        <taxon>Opisthorchiata</taxon>
        <taxon>Opisthorchiidae</taxon>
        <taxon>Clonorchis</taxon>
    </lineage>
</organism>
<reference evidence="1" key="1">
    <citation type="journal article" date="2011" name="Genome Biol.">
        <title>The draft genome of the carcinogenic human liver fluke Clonorchis sinensis.</title>
        <authorList>
            <person name="Wang X."/>
            <person name="Chen W."/>
            <person name="Huang Y."/>
            <person name="Sun J."/>
            <person name="Men J."/>
            <person name="Liu H."/>
            <person name="Luo F."/>
            <person name="Guo L."/>
            <person name="Lv X."/>
            <person name="Deng C."/>
            <person name="Zhou C."/>
            <person name="Fan Y."/>
            <person name="Li X."/>
            <person name="Huang L."/>
            <person name="Hu Y."/>
            <person name="Liang C."/>
            <person name="Hu X."/>
            <person name="Xu J."/>
            <person name="Yu X."/>
        </authorList>
    </citation>
    <scope>NUCLEOTIDE SEQUENCE [LARGE SCALE GENOMIC DNA]</scope>
    <source>
        <strain evidence="1">Henan</strain>
    </source>
</reference>
<reference key="2">
    <citation type="submission" date="2011-10" db="EMBL/GenBank/DDBJ databases">
        <title>The genome and transcriptome sequence of Clonorchis sinensis provide insights into the carcinogenic liver fluke.</title>
        <authorList>
            <person name="Wang X."/>
            <person name="Huang Y."/>
            <person name="Chen W."/>
            <person name="Liu H."/>
            <person name="Guo L."/>
            <person name="Chen Y."/>
            <person name="Luo F."/>
            <person name="Zhou W."/>
            <person name="Sun J."/>
            <person name="Mao Q."/>
            <person name="Liang P."/>
            <person name="Zhou C."/>
            <person name="Tian Y."/>
            <person name="Men J."/>
            <person name="Lv X."/>
            <person name="Huang L."/>
            <person name="Zhou J."/>
            <person name="Hu Y."/>
            <person name="Li R."/>
            <person name="Zhang F."/>
            <person name="Lei H."/>
            <person name="Li X."/>
            <person name="Hu X."/>
            <person name="Liang C."/>
            <person name="Xu J."/>
            <person name="Wu Z."/>
            <person name="Yu X."/>
        </authorList>
    </citation>
    <scope>NUCLEOTIDE SEQUENCE</scope>
    <source>
        <strain>Henan</strain>
    </source>
</reference>
<dbReference type="Proteomes" id="UP000008909">
    <property type="component" value="Unassembled WGS sequence"/>
</dbReference>
<accession>G7YLE1</accession>
<sequence>MSNFDSSHAVTLFRRNYGSYERIQVAWQLGTERVLQLNDFFQGMVSSRMSVSNCNIGFEFCPMGAPHRRVSLIVPQCEEYPPNRYIWTRKRVLLPIGYHHSEILKYLKSPTERSDVRFTPEKCKIAKMCDTKLETKAQFGEWCSEADGQKRQDHHTVCGVVKFSRAV</sequence>
<evidence type="ECO:0000313" key="2">
    <source>
        <dbReference type="Proteomes" id="UP000008909"/>
    </source>
</evidence>
<protein>
    <submittedName>
        <fullName evidence="1">Uncharacterized protein</fullName>
    </submittedName>
</protein>
<proteinExistence type="predicted"/>
<dbReference type="AlphaFoldDB" id="G7YLE1"/>
<dbReference type="EMBL" id="DF143586">
    <property type="protein sequence ID" value="GAA53772.1"/>
    <property type="molecule type" value="Genomic_DNA"/>
</dbReference>
<keyword evidence="2" id="KW-1185">Reference proteome</keyword>